<dbReference type="GO" id="GO:0007015">
    <property type="term" value="P:actin filament organization"/>
    <property type="evidence" value="ECO:0007669"/>
    <property type="project" value="TreeGrafter"/>
</dbReference>
<dbReference type="InParanoid" id="A0A3Q1IP93"/>
<evidence type="ECO:0000256" key="2">
    <source>
        <dbReference type="ARBA" id="ARBA00022553"/>
    </source>
</evidence>
<dbReference type="InterPro" id="IPR051025">
    <property type="entry name" value="RhoGAP"/>
</dbReference>
<dbReference type="Pfam" id="PF00169">
    <property type="entry name" value="PH"/>
    <property type="match status" value="1"/>
</dbReference>
<evidence type="ECO:0000313" key="8">
    <source>
        <dbReference type="Proteomes" id="UP000265040"/>
    </source>
</evidence>
<dbReference type="GeneTree" id="ENSGT00950000183015"/>
<name>A0A3Q1IP93_ANATE</name>
<dbReference type="SMART" id="SM00324">
    <property type="entry name" value="RhoGAP"/>
    <property type="match status" value="1"/>
</dbReference>
<evidence type="ECO:0000256" key="3">
    <source>
        <dbReference type="ARBA" id="ARBA00023054"/>
    </source>
</evidence>
<dbReference type="GO" id="GO:0001891">
    <property type="term" value="C:phagocytic cup"/>
    <property type="evidence" value="ECO:0007669"/>
    <property type="project" value="TreeGrafter"/>
</dbReference>
<dbReference type="FunFam" id="1.10.555.10:FF:000015">
    <property type="entry name" value="rho GTPase-activating protein 25 isoform X1"/>
    <property type="match status" value="1"/>
</dbReference>
<reference evidence="7" key="2">
    <citation type="submission" date="2025-08" db="UniProtKB">
        <authorList>
            <consortium name="Ensembl"/>
        </authorList>
    </citation>
    <scope>IDENTIFICATION</scope>
</reference>
<dbReference type="InterPro" id="IPR001849">
    <property type="entry name" value="PH_domain"/>
</dbReference>
<dbReference type="Pfam" id="PF00620">
    <property type="entry name" value="RhoGAP"/>
    <property type="match status" value="1"/>
</dbReference>
<dbReference type="InterPro" id="IPR008936">
    <property type="entry name" value="Rho_GTPase_activation_prot"/>
</dbReference>
<dbReference type="Ensembl" id="ENSATET00000021417.3">
    <property type="protein sequence ID" value="ENSATEP00000021059.1"/>
    <property type="gene ID" value="ENSATEG00000014647.3"/>
</dbReference>
<feature type="compositionally biased region" description="Low complexity" evidence="4">
    <location>
        <begin position="562"/>
        <end position="571"/>
    </location>
</feature>
<feature type="region of interest" description="Disordered" evidence="4">
    <location>
        <begin position="489"/>
        <end position="571"/>
    </location>
</feature>
<keyword evidence="3" id="KW-0175">Coiled coil</keyword>
<dbReference type="GO" id="GO:0005096">
    <property type="term" value="F:GTPase activator activity"/>
    <property type="evidence" value="ECO:0007669"/>
    <property type="project" value="UniProtKB-KW"/>
</dbReference>
<feature type="region of interest" description="Disordered" evidence="4">
    <location>
        <begin position="24"/>
        <end position="47"/>
    </location>
</feature>
<dbReference type="InterPro" id="IPR011993">
    <property type="entry name" value="PH-like_dom_sf"/>
</dbReference>
<keyword evidence="2" id="KW-0597">Phosphoprotein</keyword>
<dbReference type="SMART" id="SM00233">
    <property type="entry name" value="PH"/>
    <property type="match status" value="1"/>
</dbReference>
<keyword evidence="1" id="KW-0343">GTPase activation</keyword>
<dbReference type="InterPro" id="IPR000198">
    <property type="entry name" value="RhoGAP_dom"/>
</dbReference>
<gene>
    <name evidence="7" type="primary">ARHGAP25</name>
</gene>
<feature type="compositionally biased region" description="Basic and acidic residues" evidence="4">
    <location>
        <begin position="604"/>
        <end position="620"/>
    </location>
</feature>
<sequence length="634" mass="71788">MSLKLPRNWDFSTFKAETSRIARSKSVIPGEGGPGLGSPRSSRSMERPLKAGWLKKQQRSLVKNWQQRYFVLRGSTLTYHKDDKETTVQGVIQLRFSKVNELPPTSDDAGKYLFEIVQRSTGDRERCPYVFMANSQSDMEEWVRTLRRVIGVPTSGVFGKSLMDTITYEQRFGPHMVPILVQKCVEFIKEHGLDEEGIFRLPGQDNAVKQFRDAFDAGERPSFPRDTDVHTVASLLKLYLRELPEPVVPWTQYQDFLDCTNILDSNTSEGWKKLEKQIALLPRFNYNLLSYVCRFLFEVQQHSSVNKMNVENLATVMGINLLKPQIEDPITVMKATPQIQKLMTVMIRQHEALFPLSKDVLPSPPSKKAESQKNTPRSFVGWESAEMGDASLSESPEEEEDIESPGLNRGNFSPKAFLSEPFSSPTDDWPGSPRKRTQTLPTFNCPLTGMAAKADALNRWSRIQESEENCGTLSEDIFKLLDLRSSGSLFGGTQISKKEEENRFTSRRGSDNTSLSTVSSQKPECDPQPVQVLSHQKSVEAPTASASAQQVNNKSEEKKDSQQQLIDSLQQENKELKATMAELQSALEAERRQVSALEICLKNAERSRDEAQRRNNELQRDIQQFLTKKPLAPT</sequence>
<dbReference type="PANTHER" id="PTHR15228">
    <property type="entry name" value="SPERMATHECAL PHYSIOLOGY VARIANT"/>
    <property type="match status" value="1"/>
</dbReference>
<dbReference type="GO" id="GO:0051058">
    <property type="term" value="P:negative regulation of small GTPase mediated signal transduction"/>
    <property type="evidence" value="ECO:0007669"/>
    <property type="project" value="TreeGrafter"/>
</dbReference>
<evidence type="ECO:0000256" key="1">
    <source>
        <dbReference type="ARBA" id="ARBA00022468"/>
    </source>
</evidence>
<dbReference type="PROSITE" id="PS50238">
    <property type="entry name" value="RHOGAP"/>
    <property type="match status" value="1"/>
</dbReference>
<feature type="region of interest" description="Disordered" evidence="4">
    <location>
        <begin position="604"/>
        <end position="634"/>
    </location>
</feature>
<evidence type="ECO:0008006" key="9">
    <source>
        <dbReference type="Google" id="ProtNLM"/>
    </source>
</evidence>
<dbReference type="PROSITE" id="PS50003">
    <property type="entry name" value="PH_DOMAIN"/>
    <property type="match status" value="1"/>
</dbReference>
<feature type="domain" description="PH" evidence="5">
    <location>
        <begin position="47"/>
        <end position="151"/>
    </location>
</feature>
<organism evidence="7 8">
    <name type="scientific">Anabas testudineus</name>
    <name type="common">Climbing perch</name>
    <name type="synonym">Anthias testudineus</name>
    <dbReference type="NCBI Taxonomy" id="64144"/>
    <lineage>
        <taxon>Eukaryota</taxon>
        <taxon>Metazoa</taxon>
        <taxon>Chordata</taxon>
        <taxon>Craniata</taxon>
        <taxon>Vertebrata</taxon>
        <taxon>Euteleostomi</taxon>
        <taxon>Actinopterygii</taxon>
        <taxon>Neopterygii</taxon>
        <taxon>Teleostei</taxon>
        <taxon>Neoteleostei</taxon>
        <taxon>Acanthomorphata</taxon>
        <taxon>Anabantaria</taxon>
        <taxon>Anabantiformes</taxon>
        <taxon>Anabantoidei</taxon>
        <taxon>Anabantidae</taxon>
        <taxon>Anabas</taxon>
    </lineage>
</organism>
<dbReference type="GeneID" id="113150712"/>
<evidence type="ECO:0000259" key="6">
    <source>
        <dbReference type="PROSITE" id="PS50238"/>
    </source>
</evidence>
<feature type="region of interest" description="Disordered" evidence="4">
    <location>
        <begin position="358"/>
        <end position="444"/>
    </location>
</feature>
<dbReference type="STRING" id="64144.ENSATEP00000021059"/>
<dbReference type="OrthoDB" id="185175at2759"/>
<evidence type="ECO:0000259" key="5">
    <source>
        <dbReference type="PROSITE" id="PS50003"/>
    </source>
</evidence>
<dbReference type="GO" id="GO:0007165">
    <property type="term" value="P:signal transduction"/>
    <property type="evidence" value="ECO:0007669"/>
    <property type="project" value="InterPro"/>
</dbReference>
<dbReference type="Proteomes" id="UP000265040">
    <property type="component" value="Chromosome 9"/>
</dbReference>
<dbReference type="Gene3D" id="1.10.555.10">
    <property type="entry name" value="Rho GTPase activation protein"/>
    <property type="match status" value="1"/>
</dbReference>
<keyword evidence="8" id="KW-1185">Reference proteome</keyword>
<dbReference type="SUPFAM" id="SSF50729">
    <property type="entry name" value="PH domain-like"/>
    <property type="match status" value="1"/>
</dbReference>
<dbReference type="RefSeq" id="XP_026199135.1">
    <property type="nucleotide sequence ID" value="XM_026343350.1"/>
</dbReference>
<feature type="domain" description="Rho-GAP" evidence="6">
    <location>
        <begin position="160"/>
        <end position="354"/>
    </location>
</feature>
<protein>
    <recommendedName>
        <fullName evidence="9">Rho GTPase activating protein 25</fullName>
    </recommendedName>
</protein>
<feature type="compositionally biased region" description="Basic and acidic residues" evidence="4">
    <location>
        <begin position="496"/>
        <end position="510"/>
    </location>
</feature>
<dbReference type="PANTHER" id="PTHR15228:SF20">
    <property type="entry name" value="RHO GTPASE-ACTIVATING PROTEIN 25"/>
    <property type="match status" value="1"/>
</dbReference>
<dbReference type="CDD" id="cd04390">
    <property type="entry name" value="RhoGAP_ARHGAP22_24_25"/>
    <property type="match status" value="1"/>
</dbReference>
<dbReference type="GO" id="GO:0006911">
    <property type="term" value="P:phagocytosis, engulfment"/>
    <property type="evidence" value="ECO:0007669"/>
    <property type="project" value="TreeGrafter"/>
</dbReference>
<reference evidence="7" key="3">
    <citation type="submission" date="2025-09" db="UniProtKB">
        <authorList>
            <consortium name="Ensembl"/>
        </authorList>
    </citation>
    <scope>IDENTIFICATION</scope>
</reference>
<dbReference type="OMA" id="VMIKQHE"/>
<evidence type="ECO:0000313" key="7">
    <source>
        <dbReference type="Ensembl" id="ENSATEP00000021059.1"/>
    </source>
</evidence>
<proteinExistence type="predicted"/>
<feature type="compositionally biased region" description="Polar residues" evidence="4">
    <location>
        <begin position="511"/>
        <end position="522"/>
    </location>
</feature>
<dbReference type="Gene3D" id="2.30.29.30">
    <property type="entry name" value="Pleckstrin-homology domain (PH domain)/Phosphotyrosine-binding domain (PTB)"/>
    <property type="match status" value="1"/>
</dbReference>
<dbReference type="SUPFAM" id="SSF48350">
    <property type="entry name" value="GTPase activation domain, GAP"/>
    <property type="match status" value="1"/>
</dbReference>
<dbReference type="AlphaFoldDB" id="A0A3Q1IP93"/>
<accession>A0A3Q1IP93</accession>
<evidence type="ECO:0000256" key="4">
    <source>
        <dbReference type="SAM" id="MobiDB-lite"/>
    </source>
</evidence>
<feature type="compositionally biased region" description="Polar residues" evidence="4">
    <location>
        <begin position="544"/>
        <end position="553"/>
    </location>
</feature>
<reference evidence="7" key="1">
    <citation type="submission" date="2021-04" db="EMBL/GenBank/DDBJ databases">
        <authorList>
            <consortium name="Wellcome Sanger Institute Data Sharing"/>
        </authorList>
    </citation>
    <scope>NUCLEOTIDE SEQUENCE [LARGE SCALE GENOMIC DNA]</scope>
</reference>